<keyword evidence="5" id="KW-1185">Reference proteome</keyword>
<evidence type="ECO:0000256" key="2">
    <source>
        <dbReference type="SAM" id="SignalP"/>
    </source>
</evidence>
<name>A0A8S4PQA0_OWEFU</name>
<sequence length="196" mass="21960">MMSEPKHIVVFFTWASVTIALTLSQSNQEPPRRGNDPDIPESVSNTLKELSDKNASEWCLNWYKEELENPINMTDVLPCAPTSNMARYDRRYERVTSDISRFHPGASVCYVAKEITNAGVQQECCYDSECKLMVGPGADNSSPGRLILWTTHSPDNSYTGQLIPKTTHTLVNLSSRQLVLWTTHPLGNSYPGQLIP</sequence>
<feature type="domain" description="AMOP" evidence="3">
    <location>
        <begin position="51"/>
        <end position="196"/>
    </location>
</feature>
<organism evidence="4 5">
    <name type="scientific">Owenia fusiformis</name>
    <name type="common">Polychaete worm</name>
    <dbReference type="NCBI Taxonomy" id="6347"/>
    <lineage>
        <taxon>Eukaryota</taxon>
        <taxon>Metazoa</taxon>
        <taxon>Spiralia</taxon>
        <taxon>Lophotrochozoa</taxon>
        <taxon>Annelida</taxon>
        <taxon>Polychaeta</taxon>
        <taxon>Sedentaria</taxon>
        <taxon>Canalipalpata</taxon>
        <taxon>Sabellida</taxon>
        <taxon>Oweniida</taxon>
        <taxon>Oweniidae</taxon>
        <taxon>Owenia</taxon>
    </lineage>
</organism>
<keyword evidence="2" id="KW-0732">Signal</keyword>
<dbReference type="Proteomes" id="UP000749559">
    <property type="component" value="Unassembled WGS sequence"/>
</dbReference>
<dbReference type="InterPro" id="IPR005533">
    <property type="entry name" value="AMOP_dom"/>
</dbReference>
<protein>
    <recommendedName>
        <fullName evidence="3">AMOP domain-containing protein</fullName>
    </recommendedName>
</protein>
<evidence type="ECO:0000313" key="4">
    <source>
        <dbReference type="EMBL" id="CAH1795993.1"/>
    </source>
</evidence>
<feature type="signal peptide" evidence="2">
    <location>
        <begin position="1"/>
        <end position="24"/>
    </location>
</feature>
<proteinExistence type="predicted"/>
<dbReference type="AlphaFoldDB" id="A0A8S4PQA0"/>
<feature type="chain" id="PRO_5035787809" description="AMOP domain-containing protein" evidence="2">
    <location>
        <begin position="25"/>
        <end position="196"/>
    </location>
</feature>
<evidence type="ECO:0000256" key="1">
    <source>
        <dbReference type="SAM" id="MobiDB-lite"/>
    </source>
</evidence>
<reference evidence="4" key="1">
    <citation type="submission" date="2022-03" db="EMBL/GenBank/DDBJ databases">
        <authorList>
            <person name="Martin C."/>
        </authorList>
    </citation>
    <scope>NUCLEOTIDE SEQUENCE</scope>
</reference>
<dbReference type="PROSITE" id="PS50856">
    <property type="entry name" value="AMOP"/>
    <property type="match status" value="1"/>
</dbReference>
<gene>
    <name evidence="4" type="ORF">OFUS_LOCUS20454</name>
</gene>
<evidence type="ECO:0000313" key="5">
    <source>
        <dbReference type="Proteomes" id="UP000749559"/>
    </source>
</evidence>
<accession>A0A8S4PQA0</accession>
<evidence type="ECO:0000259" key="3">
    <source>
        <dbReference type="PROSITE" id="PS50856"/>
    </source>
</evidence>
<dbReference type="Pfam" id="PF03782">
    <property type="entry name" value="AMOP"/>
    <property type="match status" value="1"/>
</dbReference>
<dbReference type="EMBL" id="CAIIXF020000010">
    <property type="protein sequence ID" value="CAH1795993.1"/>
    <property type="molecule type" value="Genomic_DNA"/>
</dbReference>
<comment type="caution">
    <text evidence="4">The sequence shown here is derived from an EMBL/GenBank/DDBJ whole genome shotgun (WGS) entry which is preliminary data.</text>
</comment>
<feature type="region of interest" description="Disordered" evidence="1">
    <location>
        <begin position="25"/>
        <end position="48"/>
    </location>
</feature>